<reference evidence="2" key="2">
    <citation type="submission" date="2020-06" db="EMBL/GenBank/DDBJ databases">
        <title>Helianthus annuus Genome sequencing and assembly Release 2.</title>
        <authorList>
            <person name="Gouzy J."/>
            <person name="Langlade N."/>
            <person name="Munos S."/>
        </authorList>
    </citation>
    <scope>NUCLEOTIDE SEQUENCE</scope>
    <source>
        <tissue evidence="2">Leaves</tissue>
    </source>
</reference>
<feature type="compositionally biased region" description="Basic residues" evidence="1">
    <location>
        <begin position="63"/>
        <end position="74"/>
    </location>
</feature>
<evidence type="ECO:0000256" key="1">
    <source>
        <dbReference type="SAM" id="MobiDB-lite"/>
    </source>
</evidence>
<proteinExistence type="predicted"/>
<protein>
    <submittedName>
        <fullName evidence="2">Uncharacterized protein</fullName>
    </submittedName>
</protein>
<dbReference type="AlphaFoldDB" id="A0A9K3H8D8"/>
<evidence type="ECO:0000313" key="3">
    <source>
        <dbReference type="Proteomes" id="UP000215914"/>
    </source>
</evidence>
<feature type="compositionally biased region" description="Low complexity" evidence="1">
    <location>
        <begin position="8"/>
        <end position="19"/>
    </location>
</feature>
<dbReference type="Proteomes" id="UP000215914">
    <property type="component" value="Unassembled WGS sequence"/>
</dbReference>
<sequence>MRPIRGDPSTTGPTQSPTTHRARTRPNEDLTREREAVTRYHRKNACIKFGVDTSTTGTIQGRTTHRARTRPNKKQTREREVVIANHVRMSREQPVQSSVSVRALRARPKAQRHVDPKRLERGKKTLLSRGPYCWSANRRRAHASLLARILT</sequence>
<reference evidence="2" key="1">
    <citation type="journal article" date="2017" name="Nature">
        <title>The sunflower genome provides insights into oil metabolism, flowering and Asterid evolution.</title>
        <authorList>
            <person name="Badouin H."/>
            <person name="Gouzy J."/>
            <person name="Grassa C.J."/>
            <person name="Murat F."/>
            <person name="Staton S.E."/>
            <person name="Cottret L."/>
            <person name="Lelandais-Briere C."/>
            <person name="Owens G.L."/>
            <person name="Carrere S."/>
            <person name="Mayjonade B."/>
            <person name="Legrand L."/>
            <person name="Gill N."/>
            <person name="Kane N.C."/>
            <person name="Bowers J.E."/>
            <person name="Hubner S."/>
            <person name="Bellec A."/>
            <person name="Berard A."/>
            <person name="Berges H."/>
            <person name="Blanchet N."/>
            <person name="Boniface M.C."/>
            <person name="Brunel D."/>
            <person name="Catrice O."/>
            <person name="Chaidir N."/>
            <person name="Claudel C."/>
            <person name="Donnadieu C."/>
            <person name="Faraut T."/>
            <person name="Fievet G."/>
            <person name="Helmstetter N."/>
            <person name="King M."/>
            <person name="Knapp S.J."/>
            <person name="Lai Z."/>
            <person name="Le Paslier M.C."/>
            <person name="Lippi Y."/>
            <person name="Lorenzon L."/>
            <person name="Mandel J.R."/>
            <person name="Marage G."/>
            <person name="Marchand G."/>
            <person name="Marquand E."/>
            <person name="Bret-Mestries E."/>
            <person name="Morien E."/>
            <person name="Nambeesan S."/>
            <person name="Nguyen T."/>
            <person name="Pegot-Espagnet P."/>
            <person name="Pouilly N."/>
            <person name="Raftis F."/>
            <person name="Sallet E."/>
            <person name="Schiex T."/>
            <person name="Thomas J."/>
            <person name="Vandecasteele C."/>
            <person name="Vares D."/>
            <person name="Vear F."/>
            <person name="Vautrin S."/>
            <person name="Crespi M."/>
            <person name="Mangin B."/>
            <person name="Burke J.M."/>
            <person name="Salse J."/>
            <person name="Munos S."/>
            <person name="Vincourt P."/>
            <person name="Rieseberg L.H."/>
            <person name="Langlade N.B."/>
        </authorList>
    </citation>
    <scope>NUCLEOTIDE SEQUENCE</scope>
    <source>
        <tissue evidence="2">Leaves</tissue>
    </source>
</reference>
<keyword evidence="3" id="KW-1185">Reference proteome</keyword>
<evidence type="ECO:0000313" key="2">
    <source>
        <dbReference type="EMBL" id="KAF5770905.1"/>
    </source>
</evidence>
<organism evidence="2 3">
    <name type="scientific">Helianthus annuus</name>
    <name type="common">Common sunflower</name>
    <dbReference type="NCBI Taxonomy" id="4232"/>
    <lineage>
        <taxon>Eukaryota</taxon>
        <taxon>Viridiplantae</taxon>
        <taxon>Streptophyta</taxon>
        <taxon>Embryophyta</taxon>
        <taxon>Tracheophyta</taxon>
        <taxon>Spermatophyta</taxon>
        <taxon>Magnoliopsida</taxon>
        <taxon>eudicotyledons</taxon>
        <taxon>Gunneridae</taxon>
        <taxon>Pentapetalae</taxon>
        <taxon>asterids</taxon>
        <taxon>campanulids</taxon>
        <taxon>Asterales</taxon>
        <taxon>Asteraceae</taxon>
        <taxon>Asteroideae</taxon>
        <taxon>Heliantheae alliance</taxon>
        <taxon>Heliantheae</taxon>
        <taxon>Helianthus</taxon>
    </lineage>
</organism>
<dbReference type="EMBL" id="MNCJ02000329">
    <property type="protein sequence ID" value="KAF5770905.1"/>
    <property type="molecule type" value="Genomic_DNA"/>
</dbReference>
<feature type="region of interest" description="Disordered" evidence="1">
    <location>
        <begin position="1"/>
        <end position="39"/>
    </location>
</feature>
<feature type="region of interest" description="Disordered" evidence="1">
    <location>
        <begin position="54"/>
        <end position="77"/>
    </location>
</feature>
<dbReference type="Gramene" id="mRNA:HanXRQr2_Chr14g0664621">
    <property type="protein sequence ID" value="CDS:HanXRQr2_Chr14g0664621.1"/>
    <property type="gene ID" value="HanXRQr2_Chr14g0664621"/>
</dbReference>
<feature type="compositionally biased region" description="Basic and acidic residues" evidence="1">
    <location>
        <begin position="25"/>
        <end position="38"/>
    </location>
</feature>
<name>A0A9K3H8D8_HELAN</name>
<gene>
    <name evidence="2" type="ORF">HanXRQr2_Chr14g0664621</name>
</gene>
<comment type="caution">
    <text evidence="2">The sequence shown here is derived from an EMBL/GenBank/DDBJ whole genome shotgun (WGS) entry which is preliminary data.</text>
</comment>
<accession>A0A9K3H8D8</accession>
<feature type="region of interest" description="Disordered" evidence="1">
    <location>
        <begin position="90"/>
        <end position="115"/>
    </location>
</feature>